<gene>
    <name evidence="1" type="ORF">VTK73DRAFT_8941</name>
</gene>
<keyword evidence="2" id="KW-1185">Reference proteome</keyword>
<accession>A0ABR3Y521</accession>
<evidence type="ECO:0000313" key="2">
    <source>
        <dbReference type="Proteomes" id="UP001586593"/>
    </source>
</evidence>
<name>A0ABR3Y521_9PEZI</name>
<proteinExistence type="predicted"/>
<dbReference type="Proteomes" id="UP001586593">
    <property type="component" value="Unassembled WGS sequence"/>
</dbReference>
<dbReference type="EMBL" id="JAZHXJ010000007">
    <property type="protein sequence ID" value="KAL1883374.1"/>
    <property type="molecule type" value="Genomic_DNA"/>
</dbReference>
<reference evidence="1 2" key="1">
    <citation type="journal article" date="2024" name="Commun. Biol.">
        <title>Comparative genomic analysis of thermophilic fungi reveals convergent evolutionary adaptations and gene losses.</title>
        <authorList>
            <person name="Steindorff A.S."/>
            <person name="Aguilar-Pontes M.V."/>
            <person name="Robinson A.J."/>
            <person name="Andreopoulos B."/>
            <person name="LaButti K."/>
            <person name="Kuo A."/>
            <person name="Mondo S."/>
            <person name="Riley R."/>
            <person name="Otillar R."/>
            <person name="Haridas S."/>
            <person name="Lipzen A."/>
            <person name="Grimwood J."/>
            <person name="Schmutz J."/>
            <person name="Clum A."/>
            <person name="Reid I.D."/>
            <person name="Moisan M.C."/>
            <person name="Butler G."/>
            <person name="Nguyen T.T.M."/>
            <person name="Dewar K."/>
            <person name="Conant G."/>
            <person name="Drula E."/>
            <person name="Henrissat B."/>
            <person name="Hansel C."/>
            <person name="Singer S."/>
            <person name="Hutchinson M.I."/>
            <person name="de Vries R.P."/>
            <person name="Natvig D.O."/>
            <person name="Powell A.J."/>
            <person name="Tsang A."/>
            <person name="Grigoriev I.V."/>
        </authorList>
    </citation>
    <scope>NUCLEOTIDE SEQUENCE [LARGE SCALE GENOMIC DNA]</scope>
    <source>
        <strain evidence="1 2">ATCC 24622</strain>
    </source>
</reference>
<sequence>MSNSLGRYFVQYQKLHVTRDSRSLIYTDFPSQLDAQEKPPSSQYSHSSFLVRAVPLALPSKKEIFESTLYWLFRLLVTAALKRHSEGGKKKAQNLAGYNVGVARVKSRRGQQAKLLVQLSFCRDKLKASAHSECLVSQSS</sequence>
<protein>
    <submittedName>
        <fullName evidence="1">Uncharacterized protein</fullName>
    </submittedName>
</protein>
<organism evidence="1 2">
    <name type="scientific">Phialemonium thermophilum</name>
    <dbReference type="NCBI Taxonomy" id="223376"/>
    <lineage>
        <taxon>Eukaryota</taxon>
        <taxon>Fungi</taxon>
        <taxon>Dikarya</taxon>
        <taxon>Ascomycota</taxon>
        <taxon>Pezizomycotina</taxon>
        <taxon>Sordariomycetes</taxon>
        <taxon>Sordariomycetidae</taxon>
        <taxon>Cephalothecales</taxon>
        <taxon>Cephalothecaceae</taxon>
        <taxon>Phialemonium</taxon>
    </lineage>
</organism>
<comment type="caution">
    <text evidence="1">The sequence shown here is derived from an EMBL/GenBank/DDBJ whole genome shotgun (WGS) entry which is preliminary data.</text>
</comment>
<evidence type="ECO:0000313" key="1">
    <source>
        <dbReference type="EMBL" id="KAL1883374.1"/>
    </source>
</evidence>